<dbReference type="InterPro" id="IPR017853">
    <property type="entry name" value="GH"/>
</dbReference>
<evidence type="ECO:0000313" key="2">
    <source>
        <dbReference type="EMBL" id="AST91571.1"/>
    </source>
</evidence>
<dbReference type="EMBL" id="CP018866">
    <property type="protein sequence ID" value="AST91571.1"/>
    <property type="molecule type" value="Genomic_DNA"/>
</dbReference>
<keyword evidence="3" id="KW-1185">Reference proteome</keyword>
<proteinExistence type="predicted"/>
<dbReference type="InterPro" id="IPR015020">
    <property type="entry name" value="Rv2525c-like_Glyco_Hydro-like"/>
</dbReference>
<dbReference type="RefSeq" id="WP_066413652.1">
    <property type="nucleotide sequence ID" value="NZ_CP018866.1"/>
</dbReference>
<dbReference type="Pfam" id="PF08924">
    <property type="entry name" value="Rv2525c_GlyHyd-like"/>
    <property type="match status" value="1"/>
</dbReference>
<accession>A0A223KPZ1</accession>
<reference evidence="2 3" key="1">
    <citation type="submission" date="2016-12" db="EMBL/GenBank/DDBJ databases">
        <title>The whole genome sequencing and assembly of Bacillus cohnii DSM 6307T strain.</title>
        <authorList>
            <person name="Lee Y.-J."/>
            <person name="Yi H."/>
            <person name="Bahn Y.-S."/>
            <person name="Kim J.F."/>
            <person name="Lee D.-W."/>
        </authorList>
    </citation>
    <scope>NUCLEOTIDE SEQUENCE [LARGE SCALE GENOMIC DNA]</scope>
    <source>
        <strain evidence="2 3">DSM 6307</strain>
    </source>
</reference>
<dbReference type="Proteomes" id="UP000215224">
    <property type="component" value="Chromosome"/>
</dbReference>
<evidence type="ECO:0000313" key="3">
    <source>
        <dbReference type="Proteomes" id="UP000215224"/>
    </source>
</evidence>
<feature type="domain" description="Rv2525c-like glycoside hydrolase-like" evidence="1">
    <location>
        <begin position="31"/>
        <end position="152"/>
    </location>
</feature>
<protein>
    <recommendedName>
        <fullName evidence="1">Rv2525c-like glycoside hydrolase-like domain-containing protein</fullName>
    </recommendedName>
</protein>
<name>A0A223KPZ1_9BACI</name>
<sequence length="217" mass="24459">MPNNKIWGVDSAVAVTEELFQCVKSNFGYPKYWGRYLAEVADVSDGLTKEEITLIRNKGIKVMPLYNIHASAVGYEQGRVMARNAVFHVRKLGIPENVVIFASIEKSLEVDEAFIRAWVETILPTGYRSGFYVDPVAGEFSSAYCEAIKNNADIAVQSILWSAEPEQGVTKENRAPRYKPASPRCRSNVWAWQYGRNAPQCPINTNLADRKLVNYLY</sequence>
<gene>
    <name evidence="2" type="ORF">BC6307_09890</name>
</gene>
<organism evidence="2 3">
    <name type="scientific">Sutcliffiella cohnii</name>
    <dbReference type="NCBI Taxonomy" id="33932"/>
    <lineage>
        <taxon>Bacteria</taxon>
        <taxon>Bacillati</taxon>
        <taxon>Bacillota</taxon>
        <taxon>Bacilli</taxon>
        <taxon>Bacillales</taxon>
        <taxon>Bacillaceae</taxon>
        <taxon>Sutcliffiella</taxon>
    </lineage>
</organism>
<dbReference type="AlphaFoldDB" id="A0A223KPZ1"/>
<dbReference type="KEGG" id="bcoh:BC6307_09890"/>
<evidence type="ECO:0000259" key="1">
    <source>
        <dbReference type="Pfam" id="PF08924"/>
    </source>
</evidence>
<dbReference type="Gene3D" id="3.20.20.80">
    <property type="entry name" value="Glycosidases"/>
    <property type="match status" value="1"/>
</dbReference>
<dbReference type="STRING" id="1314751.GCA_001591425_01295"/>
<dbReference type="SUPFAM" id="SSF51445">
    <property type="entry name" value="(Trans)glycosidases"/>
    <property type="match status" value="1"/>
</dbReference>